<evidence type="ECO:0000256" key="6">
    <source>
        <dbReference type="ARBA" id="ARBA00023014"/>
    </source>
</evidence>
<sequence length="439" mass="50142">MSQIADRIISDVGLENGVAALTPERIEAVVNQMLKGETGAKLKAYNETCMRCGLCSQGCHYYMSHDNDPSYSPVNKATETMYELMEKKGKVSPQRIYEMAQMAYTECNLCKRCAHYCPIGIDTGYIMSMVRRICYLLDVVPQYIRDTSHSHSSTMNQMWVKDDEWIDTLQWQEDEARDEFPDLRIPVDKEGADFMYSVIAPEPKFRTQLIYQAAAIMNAAGCNWTMPSHPGWDNSDMCMFVGDFENMGRLKRAHYEVAQKLRVKRIVMGECGHAFRSVYDMGNRWLGHKKMPIPVIHSIDFFWELIDEGKVNITHKYEKPVTIQDPCNIIRGRGLMDKLRDVVHFLCEEVVEMTPNREHNYCCCAGGGVINCGPPFKNTRMTGNRIKAEQLEATGVKDIVIPCHNCHGGIEDIIGYYDLGMHGKFIGDIMYELMVKPEL</sequence>
<reference evidence="9" key="1">
    <citation type="journal article" date="2022" name="Arch. Microbiol.">
        <title>Pseudodesulfovibrio sediminis sp. nov., a mesophilic and neutrophilic sulfate-reducing bacterium isolated from sediment of a brackish lake.</title>
        <authorList>
            <person name="Takahashi A."/>
            <person name="Kojima H."/>
            <person name="Watanabe M."/>
            <person name="Fukui M."/>
        </authorList>
    </citation>
    <scope>NUCLEOTIDE SEQUENCE</scope>
    <source>
        <strain evidence="9">SF6</strain>
    </source>
</reference>
<feature type="domain" description="4Fe-4S ferredoxin-type" evidence="8">
    <location>
        <begin position="47"/>
        <end position="121"/>
    </location>
</feature>
<name>A0ABN6EY05_9BACT</name>
<dbReference type="PROSITE" id="PS00198">
    <property type="entry name" value="4FE4S_FER_1"/>
    <property type="match status" value="1"/>
</dbReference>
<dbReference type="Proteomes" id="UP001053296">
    <property type="component" value="Chromosome"/>
</dbReference>
<evidence type="ECO:0000256" key="5">
    <source>
        <dbReference type="ARBA" id="ARBA00023004"/>
    </source>
</evidence>
<evidence type="ECO:0000259" key="7">
    <source>
        <dbReference type="Pfam" id="PF02754"/>
    </source>
</evidence>
<dbReference type="Pfam" id="PF13183">
    <property type="entry name" value="Fer4_8"/>
    <property type="match status" value="1"/>
</dbReference>
<keyword evidence="6" id="KW-0411">Iron-sulfur</keyword>
<evidence type="ECO:0000256" key="3">
    <source>
        <dbReference type="ARBA" id="ARBA00022723"/>
    </source>
</evidence>
<evidence type="ECO:0000256" key="1">
    <source>
        <dbReference type="ARBA" id="ARBA00022448"/>
    </source>
</evidence>
<evidence type="ECO:0000256" key="4">
    <source>
        <dbReference type="ARBA" id="ARBA00022982"/>
    </source>
</evidence>
<accession>A0ABN6EY05</accession>
<dbReference type="InterPro" id="IPR017896">
    <property type="entry name" value="4Fe4S_Fe-S-bd"/>
</dbReference>
<protein>
    <submittedName>
        <fullName evidence="9">Ferredoxin</fullName>
    </submittedName>
</protein>
<dbReference type="Gene3D" id="1.10.1060.10">
    <property type="entry name" value="Alpha-helical ferredoxin"/>
    <property type="match status" value="1"/>
</dbReference>
<dbReference type="PANTHER" id="PTHR43551:SF1">
    <property type="entry name" value="HETERODISULFIDE REDUCTASE"/>
    <property type="match status" value="1"/>
</dbReference>
<dbReference type="Pfam" id="PF02754">
    <property type="entry name" value="CCG"/>
    <property type="match status" value="1"/>
</dbReference>
<evidence type="ECO:0000259" key="8">
    <source>
        <dbReference type="Pfam" id="PF13183"/>
    </source>
</evidence>
<proteinExistence type="predicted"/>
<keyword evidence="5" id="KW-0408">Iron</keyword>
<keyword evidence="3" id="KW-0479">Metal-binding</keyword>
<dbReference type="EMBL" id="AP024485">
    <property type="protein sequence ID" value="BCS89713.1"/>
    <property type="molecule type" value="Genomic_DNA"/>
</dbReference>
<dbReference type="PANTHER" id="PTHR43551">
    <property type="entry name" value="FUMARATE REDUCTASE IRON-SULFUR SUBUNIT"/>
    <property type="match status" value="1"/>
</dbReference>
<keyword evidence="10" id="KW-1185">Reference proteome</keyword>
<keyword evidence="2" id="KW-0004">4Fe-4S</keyword>
<dbReference type="RefSeq" id="WP_229591674.1">
    <property type="nucleotide sequence ID" value="NZ_AP024485.1"/>
</dbReference>
<feature type="domain" description="Cysteine-rich" evidence="7">
    <location>
        <begin position="321"/>
        <end position="410"/>
    </location>
</feature>
<dbReference type="InterPro" id="IPR004017">
    <property type="entry name" value="Cys_rich_dom"/>
</dbReference>
<keyword evidence="1" id="KW-0813">Transport</keyword>
<organism evidence="9 10">
    <name type="scientific">Pseudodesulfovibrio sediminis</name>
    <dbReference type="NCBI Taxonomy" id="2810563"/>
    <lineage>
        <taxon>Bacteria</taxon>
        <taxon>Pseudomonadati</taxon>
        <taxon>Thermodesulfobacteriota</taxon>
        <taxon>Desulfovibrionia</taxon>
        <taxon>Desulfovibrionales</taxon>
        <taxon>Desulfovibrionaceae</taxon>
    </lineage>
</organism>
<evidence type="ECO:0000313" key="10">
    <source>
        <dbReference type="Proteomes" id="UP001053296"/>
    </source>
</evidence>
<evidence type="ECO:0000313" key="9">
    <source>
        <dbReference type="EMBL" id="BCS89713.1"/>
    </source>
</evidence>
<dbReference type="NCBIfam" id="NF045724">
    <property type="entry name" value="ferredox_TmcB"/>
    <property type="match status" value="1"/>
</dbReference>
<dbReference type="SUPFAM" id="SSF46548">
    <property type="entry name" value="alpha-helical ferredoxin"/>
    <property type="match status" value="1"/>
</dbReference>
<gene>
    <name evidence="9" type="ORF">PSDVSF_29550</name>
</gene>
<keyword evidence="4" id="KW-0249">Electron transport</keyword>
<evidence type="ECO:0000256" key="2">
    <source>
        <dbReference type="ARBA" id="ARBA00022485"/>
    </source>
</evidence>
<dbReference type="InterPro" id="IPR017900">
    <property type="entry name" value="4Fe4S_Fe_S_CS"/>
</dbReference>
<dbReference type="InterPro" id="IPR009051">
    <property type="entry name" value="Helical_ferredxn"/>
</dbReference>